<dbReference type="Proteomes" id="UP000325030">
    <property type="component" value="Chromosome"/>
</dbReference>
<proteinExistence type="predicted"/>
<dbReference type="InterPro" id="IPR036388">
    <property type="entry name" value="WH-like_DNA-bd_sf"/>
</dbReference>
<dbReference type="KEGG" id="step:IC006_1130"/>
<dbReference type="Proteomes" id="UP000322983">
    <property type="component" value="Chromosome"/>
</dbReference>
<reference evidence="2 4" key="2">
    <citation type="journal article" date="2020" name="Int. J. Syst. Evol. Microbiol.">
        <title>Sulfuracidifex tepidarius gen. nov., sp. nov. and transfer of Sulfolobus metallicus Huber and Stetter 1992 to the genus Sulfuracidifex as Sulfuracidifex metallicus comb. nov.</title>
        <authorList>
            <person name="Itoh T."/>
            <person name="Miura T."/>
            <person name="Sakai H.D."/>
            <person name="Kato S."/>
            <person name="Ohkuma M."/>
            <person name="Takashina T."/>
        </authorList>
    </citation>
    <scope>NUCLEOTIDE SEQUENCE [LARGE SCALE GENOMIC DNA]</scope>
    <source>
        <strain evidence="2 4">IC-006</strain>
        <strain evidence="3">IC-007</strain>
    </source>
</reference>
<evidence type="ECO:0000313" key="4">
    <source>
        <dbReference type="Proteomes" id="UP000322983"/>
    </source>
</evidence>
<sequence length="244" mass="28396">MVDSDNDIAEIANQILSNEKELKGSPRSKIVEAISVLLLARPLRASEIAVNLGFETKYVSSYLSYWRRKGLVYQEGGKWHLTTSGEMFAKEVITNYNNSRFKEMVVFAKQILTNEEVNPTMNNKNAQKTDKTEKEVLSFIEDKTSMKNKKQQNRSLMDCLNELTSKLNEEENELIKFLLDKYKQWGSTYLYMDQIQEELKADSGWLFRVLKGLQTKRLVYLYQDPKLGLRIGFTQSFKKKIEEC</sequence>
<accession>A0A510E3C2</accession>
<gene>
    <name evidence="2" type="ORF">IC006_1130</name>
    <name evidence="3" type="ORF">IC007_1105</name>
</gene>
<evidence type="ECO:0008006" key="6">
    <source>
        <dbReference type="Google" id="ProtNLM"/>
    </source>
</evidence>
<organism evidence="2 4">
    <name type="scientific">Sulfuracidifex tepidarius</name>
    <dbReference type="NCBI Taxonomy" id="1294262"/>
    <lineage>
        <taxon>Archaea</taxon>
        <taxon>Thermoproteota</taxon>
        <taxon>Thermoprotei</taxon>
        <taxon>Sulfolobales</taxon>
        <taxon>Sulfolobaceae</taxon>
        <taxon>Sulfuracidifex</taxon>
    </lineage>
</organism>
<name>A0A510DUH7_9CREN</name>
<dbReference type="EMBL" id="AP018930">
    <property type="protein sequence ID" value="BBG26590.1"/>
    <property type="molecule type" value="Genomic_DNA"/>
</dbReference>
<dbReference type="EMBL" id="AP018929">
    <property type="protein sequence ID" value="BBG23835.1"/>
    <property type="molecule type" value="Genomic_DNA"/>
</dbReference>
<dbReference type="Gene3D" id="1.10.10.10">
    <property type="entry name" value="Winged helix-like DNA-binding domain superfamily/Winged helix DNA-binding domain"/>
    <property type="match status" value="1"/>
</dbReference>
<keyword evidence="1" id="KW-0175">Coiled coil</keyword>
<dbReference type="InterPro" id="IPR036390">
    <property type="entry name" value="WH_DNA-bd_sf"/>
</dbReference>
<dbReference type="GeneID" id="41717450"/>
<dbReference type="SUPFAM" id="SSF46785">
    <property type="entry name" value="Winged helix' DNA-binding domain"/>
    <property type="match status" value="1"/>
</dbReference>
<evidence type="ECO:0000313" key="5">
    <source>
        <dbReference type="Proteomes" id="UP000325030"/>
    </source>
</evidence>
<dbReference type="RefSeq" id="WP_054845523.1">
    <property type="nucleotide sequence ID" value="NZ_AP018929.1"/>
</dbReference>
<reference evidence="5" key="1">
    <citation type="submission" date="2018-09" db="EMBL/GenBank/DDBJ databases">
        <title>Complete Genome Sequencing of Sulfolobus sp. JCM 16834.</title>
        <authorList>
            <person name="Kato S."/>
            <person name="Itoh T."/>
            <person name="Ohkuma M."/>
        </authorList>
    </citation>
    <scope>NUCLEOTIDE SEQUENCE [LARGE SCALE GENOMIC DNA]</scope>
    <source>
        <strain evidence="5">IC-007</strain>
    </source>
</reference>
<dbReference type="OrthoDB" id="15130at2157"/>
<dbReference type="AlphaFoldDB" id="A0A510DUH7"/>
<dbReference type="STRING" id="1294262.GCA_001316085_01080"/>
<accession>A0A510DUH7</accession>
<evidence type="ECO:0000313" key="2">
    <source>
        <dbReference type="EMBL" id="BBG23835.1"/>
    </source>
</evidence>
<feature type="coiled-coil region" evidence="1">
    <location>
        <begin position="146"/>
        <end position="180"/>
    </location>
</feature>
<evidence type="ECO:0000313" key="3">
    <source>
        <dbReference type="EMBL" id="BBG26590.1"/>
    </source>
</evidence>
<protein>
    <recommendedName>
        <fullName evidence="6">Replication initiator protein WhiP</fullName>
    </recommendedName>
</protein>
<evidence type="ECO:0000256" key="1">
    <source>
        <dbReference type="SAM" id="Coils"/>
    </source>
</evidence>
<keyword evidence="4" id="KW-1185">Reference proteome</keyword>